<evidence type="ECO:0000259" key="5">
    <source>
        <dbReference type="Pfam" id="PF00675"/>
    </source>
</evidence>
<dbReference type="SUPFAM" id="SSF63411">
    <property type="entry name" value="LuxS/MPP-like metallohydrolase"/>
    <property type="match status" value="4"/>
</dbReference>
<evidence type="ECO:0000256" key="3">
    <source>
        <dbReference type="RuleBase" id="RU004447"/>
    </source>
</evidence>
<dbReference type="InterPro" id="IPR007863">
    <property type="entry name" value="Peptidase_M16_C"/>
</dbReference>
<evidence type="ECO:0000256" key="4">
    <source>
        <dbReference type="SAM" id="SignalP"/>
    </source>
</evidence>
<dbReference type="GO" id="GO:0004222">
    <property type="term" value="F:metalloendopeptidase activity"/>
    <property type="evidence" value="ECO:0007669"/>
    <property type="project" value="InterPro"/>
</dbReference>
<dbReference type="PANTHER" id="PTHR11851:SF220">
    <property type="entry name" value="PEPTIDASE M16 DOMAIN PROTEIN"/>
    <property type="match status" value="1"/>
</dbReference>
<dbReference type="Gene3D" id="3.30.830.10">
    <property type="entry name" value="Metalloenzyme, LuxS/M16 peptidase-like"/>
    <property type="match status" value="4"/>
</dbReference>
<evidence type="ECO:0000256" key="1">
    <source>
        <dbReference type="ARBA" id="ARBA00001947"/>
    </source>
</evidence>
<feature type="domain" description="Peptidase M16 C-terminal" evidence="6">
    <location>
        <begin position="667"/>
        <end position="847"/>
    </location>
</feature>
<dbReference type="KEGG" id="ftj:FTUN_2454"/>
<feature type="chain" id="PRO_5026973145" evidence="4">
    <location>
        <begin position="29"/>
        <end position="919"/>
    </location>
</feature>
<reference evidence="8" key="1">
    <citation type="submission" date="2020-05" db="EMBL/GenBank/DDBJ databases">
        <title>Frigoriglobus tundricola gen. nov., sp. nov., a psychrotolerant cellulolytic planctomycete of the family Gemmataceae with two divergent copies of 16S rRNA gene.</title>
        <authorList>
            <person name="Kulichevskaya I.S."/>
            <person name="Ivanova A.A."/>
            <person name="Naumoff D.G."/>
            <person name="Beletsky A.V."/>
            <person name="Rijpstra W.I.C."/>
            <person name="Sinninghe Damste J.S."/>
            <person name="Mardanov A.V."/>
            <person name="Ravin N.V."/>
            <person name="Dedysh S.N."/>
        </authorList>
    </citation>
    <scope>NUCLEOTIDE SEQUENCE [LARGE SCALE GENOMIC DNA]</scope>
    <source>
        <strain evidence="8">PL17</strain>
    </source>
</reference>
<evidence type="ECO:0000256" key="2">
    <source>
        <dbReference type="ARBA" id="ARBA00007261"/>
    </source>
</evidence>
<evidence type="ECO:0000259" key="6">
    <source>
        <dbReference type="Pfam" id="PF05193"/>
    </source>
</evidence>
<feature type="signal peptide" evidence="4">
    <location>
        <begin position="1"/>
        <end position="28"/>
    </location>
</feature>
<accession>A0A6M5YLU4</accession>
<dbReference type="InterPro" id="IPR001431">
    <property type="entry name" value="Pept_M16_Zn_BS"/>
</dbReference>
<keyword evidence="8" id="KW-1185">Reference proteome</keyword>
<dbReference type="InterPro" id="IPR011765">
    <property type="entry name" value="Pept_M16_N"/>
</dbReference>
<dbReference type="AlphaFoldDB" id="A0A6M5YLU4"/>
<dbReference type="GO" id="GO:0046872">
    <property type="term" value="F:metal ion binding"/>
    <property type="evidence" value="ECO:0007669"/>
    <property type="project" value="InterPro"/>
</dbReference>
<dbReference type="PANTHER" id="PTHR11851">
    <property type="entry name" value="METALLOPROTEASE"/>
    <property type="match status" value="1"/>
</dbReference>
<name>A0A6M5YLU4_9BACT</name>
<evidence type="ECO:0000313" key="7">
    <source>
        <dbReference type="EMBL" id="QJW94928.1"/>
    </source>
</evidence>
<dbReference type="RefSeq" id="WP_171470823.1">
    <property type="nucleotide sequence ID" value="NZ_CP053452.2"/>
</dbReference>
<feature type="domain" description="Peptidase M16 N-terminal" evidence="5">
    <location>
        <begin position="58"/>
        <end position="204"/>
    </location>
</feature>
<proteinExistence type="inferred from homology"/>
<comment type="similarity">
    <text evidence="2 3">Belongs to the peptidase M16 family.</text>
</comment>
<dbReference type="Pfam" id="PF00675">
    <property type="entry name" value="Peptidase_M16"/>
    <property type="match status" value="1"/>
</dbReference>
<dbReference type="InterPro" id="IPR011249">
    <property type="entry name" value="Metalloenz_LuxS/M16"/>
</dbReference>
<keyword evidence="4" id="KW-0732">Signal</keyword>
<dbReference type="Proteomes" id="UP000503447">
    <property type="component" value="Chromosome"/>
</dbReference>
<protein>
    <submittedName>
        <fullName evidence="7">M16 family peptidase</fullName>
    </submittedName>
</protein>
<dbReference type="InterPro" id="IPR050361">
    <property type="entry name" value="MPP/UQCRC_Complex"/>
</dbReference>
<evidence type="ECO:0000313" key="8">
    <source>
        <dbReference type="Proteomes" id="UP000503447"/>
    </source>
</evidence>
<comment type="cofactor">
    <cofactor evidence="1">
        <name>Zn(2+)</name>
        <dbReference type="ChEBI" id="CHEBI:29105"/>
    </cofactor>
</comment>
<dbReference type="PROSITE" id="PS00143">
    <property type="entry name" value="INSULINASE"/>
    <property type="match status" value="1"/>
</dbReference>
<dbReference type="EMBL" id="CP053452">
    <property type="protein sequence ID" value="QJW94928.1"/>
    <property type="molecule type" value="Genomic_DNA"/>
</dbReference>
<feature type="domain" description="Peptidase M16 C-terminal" evidence="6">
    <location>
        <begin position="213"/>
        <end position="389"/>
    </location>
</feature>
<gene>
    <name evidence="7" type="ORF">FTUN_2454</name>
</gene>
<organism evidence="7 8">
    <name type="scientific">Frigoriglobus tundricola</name>
    <dbReference type="NCBI Taxonomy" id="2774151"/>
    <lineage>
        <taxon>Bacteria</taxon>
        <taxon>Pseudomonadati</taxon>
        <taxon>Planctomycetota</taxon>
        <taxon>Planctomycetia</taxon>
        <taxon>Gemmatales</taxon>
        <taxon>Gemmataceae</taxon>
        <taxon>Frigoriglobus</taxon>
    </lineage>
</organism>
<dbReference type="GO" id="GO:0006508">
    <property type="term" value="P:proteolysis"/>
    <property type="evidence" value="ECO:0007669"/>
    <property type="project" value="InterPro"/>
</dbReference>
<sequence length="919" mass="101745">MITPKKALLRPMGAVVCAALVFAPPVVGRDSRPVDPNAAQTVTSVEGVTEYRLPNGFRVLLYPDPTSPKVSVVCSVFVGSRHEGYGETGMAHLLEHMNFKGTPTHKEIKKALADRGADFNAATSFDQTCYYETLPGTDDNLEFAIRLEADRLVNSLLRHDDLAAEMTVVRNEFERNENSPATVLMQRVLGAAYEWHNYGKATIGNRCDIERVPLDRLAAFYYKHYRPENAMLVVAGKFDETRALGYAARYFGPLKNPAEKLDRTYTEEPAQDGERAVTLRRVGTTGVVAAAYHIPAASHPDFAPLVVLAQLLKSEPWGRLYKELVAAKKSSDVAVEAWNMHDPGLFLLSAGVNRDASAEEVRRVLLAAVESLGSNKVTVDEVRRARAELTNGWDRTSSHALAGGLREWAGCGDWRLLFLHRDRLKRVTADDVNRVAARYLVRSNRTVGEYVPTERPERAAVPAVRDPAAAVKDYAGGRPIAPGEEFDPTAENIAKRLRFATLASGVKAAFMPRKTRGETVTLQLTLRYGTEQSLTGLREACEFLPELMIRGARGRDYEAIDRELTELDSAALVAEGDIGVATFEIRGRREHLPRLVALLGAVLREPALSKEELETLKRATTERLRARLKEPNALAYRALVRKLHPYGKADLRYRPTLEESVARYEAVTVDQVRKLYATQVGGAHGELVVLGDFDPDEAARQVEAVLSDWKAGAPYRRIVSSNDTSRGGSFESIDTPDKASAVYYAAHLLAQRYTDPDYVALTVGNQILGRSGGSRLWDRVREKDGLSYTVYSSYSAGDLDPEGGFEVYAICNPANIAKVRTAVAEEIERLLKGGVTRAELEATKKALLDEWRTFSDREIITKLASDLVSGDSFAGFIERRRKLEALTVEQVNAALRKHLQPEKLVIVEAGDFRKPEARR</sequence>
<dbReference type="Pfam" id="PF05193">
    <property type="entry name" value="Peptidase_M16_C"/>
    <property type="match status" value="2"/>
</dbReference>